<evidence type="ECO:0000259" key="2">
    <source>
        <dbReference type="Pfam" id="PF08450"/>
    </source>
</evidence>
<keyword evidence="1" id="KW-0732">Signal</keyword>
<proteinExistence type="predicted"/>
<dbReference type="SUPFAM" id="SSF63829">
    <property type="entry name" value="Calcium-dependent phosphotriesterase"/>
    <property type="match status" value="1"/>
</dbReference>
<dbReference type="Gene3D" id="2.120.10.30">
    <property type="entry name" value="TolB, C-terminal domain"/>
    <property type="match status" value="1"/>
</dbReference>
<evidence type="ECO:0000313" key="3">
    <source>
        <dbReference type="EMBL" id="PPJ33872.1"/>
    </source>
</evidence>
<dbReference type="Pfam" id="PF08450">
    <property type="entry name" value="SGL"/>
    <property type="match status" value="1"/>
</dbReference>
<dbReference type="InterPro" id="IPR011042">
    <property type="entry name" value="6-blade_b-propeller_TolB-like"/>
</dbReference>
<comment type="caution">
    <text evidence="3">The sequence shown here is derived from an EMBL/GenBank/DDBJ whole genome shotgun (WGS) entry which is preliminary data.</text>
</comment>
<protein>
    <recommendedName>
        <fullName evidence="2">SMP-30/Gluconolactonase/LRE-like region domain-containing protein</fullName>
    </recommendedName>
</protein>
<name>A0A2S6AGG3_9NOCA</name>
<dbReference type="Proteomes" id="UP000239874">
    <property type="component" value="Unassembled WGS sequence"/>
</dbReference>
<reference evidence="3 4" key="1">
    <citation type="submission" date="2018-02" db="EMBL/GenBank/DDBJ databases">
        <title>8 Nocardia nova and 1 Nocardia cyriacigeorgica strain used for evolution to TMP-SMX.</title>
        <authorList>
            <person name="Mehta H."/>
            <person name="Weng J."/>
            <person name="Shamoo Y."/>
        </authorList>
    </citation>
    <scope>NUCLEOTIDE SEQUENCE [LARGE SCALE GENOMIC DNA]</scope>
    <source>
        <strain evidence="3 4">MDA3139</strain>
    </source>
</reference>
<feature type="signal peptide" evidence="1">
    <location>
        <begin position="1"/>
        <end position="31"/>
    </location>
</feature>
<dbReference type="InterPro" id="IPR013658">
    <property type="entry name" value="SGL"/>
</dbReference>
<sequence length="307" mass="32572">MTKVGRNKLRNMCAAAAIVAGLCSTAPAAQAVPASNCGGWQADTVASGLQQLENLAPDGHRGFYVSGESRLYHIDEAGQVRTVLDDLPVPRGLQVDGTDLYLATGRDGAVSRYDIPTGHITTLATMTVPNGLLRLPDGDILTTWVGTDIGVPDTGVSRYHHDTATVEPNWSPVPRSEGLALSPDHQFVYTDDLFTGQIIRIPLASPDRWTVAATIPGGPPGLDDLTMSRSGDLYAAAHLAGLIYRVDPDTATMCTIDTGLPAGWDGPSSVRIAPDGDHWALYVTGFDGTLRRLRPPADTDLKPVLTP</sequence>
<feature type="chain" id="PRO_5015572030" description="SMP-30/Gluconolactonase/LRE-like region domain-containing protein" evidence="1">
    <location>
        <begin position="32"/>
        <end position="307"/>
    </location>
</feature>
<accession>A0A2S6AGG3</accession>
<gene>
    <name evidence="3" type="ORF">C5E45_31175</name>
</gene>
<organism evidence="3 4">
    <name type="scientific">Nocardia nova</name>
    <dbReference type="NCBI Taxonomy" id="37330"/>
    <lineage>
        <taxon>Bacteria</taxon>
        <taxon>Bacillati</taxon>
        <taxon>Actinomycetota</taxon>
        <taxon>Actinomycetes</taxon>
        <taxon>Mycobacteriales</taxon>
        <taxon>Nocardiaceae</taxon>
        <taxon>Nocardia</taxon>
    </lineage>
</organism>
<evidence type="ECO:0000313" key="4">
    <source>
        <dbReference type="Proteomes" id="UP000239874"/>
    </source>
</evidence>
<evidence type="ECO:0000256" key="1">
    <source>
        <dbReference type="SAM" id="SignalP"/>
    </source>
</evidence>
<dbReference type="AlphaFoldDB" id="A0A2S6AGG3"/>
<feature type="domain" description="SMP-30/Gluconolactonase/LRE-like region" evidence="2">
    <location>
        <begin position="70"/>
        <end position="258"/>
    </location>
</feature>
<dbReference type="EMBL" id="PSZC01000034">
    <property type="protein sequence ID" value="PPJ33872.1"/>
    <property type="molecule type" value="Genomic_DNA"/>
</dbReference>